<accession>A0AAD9JQB1</accession>
<dbReference type="PANTHER" id="PTHR37162">
    <property type="entry name" value="HAT FAMILY DIMERISATION DOMAINCONTAINING PROTEIN-RELATED"/>
    <property type="match status" value="1"/>
</dbReference>
<name>A0AAD9JQB1_RIDPI</name>
<dbReference type="AlphaFoldDB" id="A0AAD9JQB1"/>
<organism evidence="1 2">
    <name type="scientific">Ridgeia piscesae</name>
    <name type="common">Tubeworm</name>
    <dbReference type="NCBI Taxonomy" id="27915"/>
    <lineage>
        <taxon>Eukaryota</taxon>
        <taxon>Metazoa</taxon>
        <taxon>Spiralia</taxon>
        <taxon>Lophotrochozoa</taxon>
        <taxon>Annelida</taxon>
        <taxon>Polychaeta</taxon>
        <taxon>Sedentaria</taxon>
        <taxon>Canalipalpata</taxon>
        <taxon>Sabellida</taxon>
        <taxon>Siboglinidae</taxon>
        <taxon>Ridgeia</taxon>
    </lineage>
</organism>
<dbReference type="EMBL" id="JAODUO010001878">
    <property type="protein sequence ID" value="KAK2157428.1"/>
    <property type="molecule type" value="Genomic_DNA"/>
</dbReference>
<sequence length="182" mass="20277">MFAYFVAEHNLPTAIADHVSSLAPRMFPDSGFAKSFKCRRMEMMMIVKRCLATEATGPVIAHCKSGPFSVMIDESTDRNTDKRLAVFVRYYDQGLKTAQTCLLDMPVCNGGTAQEIFDSLDGVLRKLEIDWVNWVGFASDNCNMMIGARNLVLSRCQETANEEELEILKQCQTHSTGCPCCG</sequence>
<evidence type="ECO:0000313" key="1">
    <source>
        <dbReference type="EMBL" id="KAK2157428.1"/>
    </source>
</evidence>
<dbReference type="PANTHER" id="PTHR37162:SF10">
    <property type="entry name" value="DUF4371 DOMAIN-CONTAINING PROTEIN"/>
    <property type="match status" value="1"/>
</dbReference>
<evidence type="ECO:0008006" key="3">
    <source>
        <dbReference type="Google" id="ProtNLM"/>
    </source>
</evidence>
<reference evidence="1" key="1">
    <citation type="journal article" date="2023" name="Mol. Biol. Evol.">
        <title>Third-Generation Sequencing Reveals the Adaptive Role of the Epigenome in Three Deep-Sea Polychaetes.</title>
        <authorList>
            <person name="Perez M."/>
            <person name="Aroh O."/>
            <person name="Sun Y."/>
            <person name="Lan Y."/>
            <person name="Juniper S.K."/>
            <person name="Young C.R."/>
            <person name="Angers B."/>
            <person name="Qian P.Y."/>
        </authorList>
    </citation>
    <scope>NUCLEOTIDE SEQUENCE</scope>
    <source>
        <strain evidence="1">R07B-5</strain>
    </source>
</reference>
<evidence type="ECO:0000313" key="2">
    <source>
        <dbReference type="Proteomes" id="UP001209878"/>
    </source>
</evidence>
<protein>
    <recommendedName>
        <fullName evidence="3">DUF4371 domain-containing protein</fullName>
    </recommendedName>
</protein>
<comment type="caution">
    <text evidence="1">The sequence shown here is derived from an EMBL/GenBank/DDBJ whole genome shotgun (WGS) entry which is preliminary data.</text>
</comment>
<proteinExistence type="predicted"/>
<dbReference type="Proteomes" id="UP001209878">
    <property type="component" value="Unassembled WGS sequence"/>
</dbReference>
<keyword evidence="2" id="KW-1185">Reference proteome</keyword>
<gene>
    <name evidence="1" type="ORF">NP493_1878g00006</name>
</gene>